<evidence type="ECO:0000256" key="3">
    <source>
        <dbReference type="ARBA" id="ARBA00022723"/>
    </source>
</evidence>
<keyword evidence="5" id="KW-0862">Zinc</keyword>
<dbReference type="EC" id="2.3.2.27" evidence="2"/>
<keyword evidence="3" id="KW-0479">Metal-binding</keyword>
<dbReference type="eggNOG" id="KOG0800">
    <property type="taxonomic scope" value="Eukaryota"/>
</dbReference>
<evidence type="ECO:0000256" key="1">
    <source>
        <dbReference type="ARBA" id="ARBA00000900"/>
    </source>
</evidence>
<feature type="transmembrane region" description="Helical" evidence="9">
    <location>
        <begin position="38"/>
        <end position="58"/>
    </location>
</feature>
<name>A0A0E0MAD7_ORYPU</name>
<feature type="region of interest" description="Disordered" evidence="8">
    <location>
        <begin position="205"/>
        <end position="224"/>
    </location>
</feature>
<dbReference type="OMA" id="NCANATY"/>
<evidence type="ECO:0000256" key="2">
    <source>
        <dbReference type="ARBA" id="ARBA00012483"/>
    </source>
</evidence>
<comment type="catalytic activity">
    <reaction evidence="1">
        <text>S-ubiquitinyl-[E2 ubiquitin-conjugating enzyme]-L-cysteine + [acceptor protein]-L-lysine = [E2 ubiquitin-conjugating enzyme]-L-cysteine + N(6)-ubiquitinyl-[acceptor protein]-L-lysine.</text>
        <dbReference type="EC" id="2.3.2.27"/>
    </reaction>
</comment>
<keyword evidence="12" id="KW-1185">Reference proteome</keyword>
<dbReference type="Pfam" id="PF13639">
    <property type="entry name" value="zf-RING_2"/>
    <property type="match status" value="1"/>
</dbReference>
<dbReference type="Gramene" id="OPUNC10G15900.1">
    <property type="protein sequence ID" value="OPUNC10G15900.1"/>
    <property type="gene ID" value="OPUNC10G15900"/>
</dbReference>
<dbReference type="InterPro" id="IPR001841">
    <property type="entry name" value="Znf_RING"/>
</dbReference>
<dbReference type="PANTHER" id="PTHR14155:SF627">
    <property type="entry name" value="OS06G0192800 PROTEIN"/>
    <property type="match status" value="1"/>
</dbReference>
<evidence type="ECO:0000256" key="8">
    <source>
        <dbReference type="SAM" id="MobiDB-lite"/>
    </source>
</evidence>
<evidence type="ECO:0000256" key="6">
    <source>
        <dbReference type="ARBA" id="ARBA00024209"/>
    </source>
</evidence>
<protein>
    <recommendedName>
        <fullName evidence="2">RING-type E3 ubiquitin transferase</fullName>
        <ecNumber evidence="2">2.3.2.27</ecNumber>
    </recommendedName>
</protein>
<dbReference type="Proteomes" id="UP000026962">
    <property type="component" value="Chromosome 10"/>
</dbReference>
<dbReference type="PANTHER" id="PTHR14155">
    <property type="entry name" value="RING FINGER DOMAIN-CONTAINING"/>
    <property type="match status" value="1"/>
</dbReference>
<dbReference type="HOGENOM" id="CLU_1139456_0_0_1"/>
<evidence type="ECO:0000256" key="4">
    <source>
        <dbReference type="ARBA" id="ARBA00022771"/>
    </source>
</evidence>
<evidence type="ECO:0000259" key="10">
    <source>
        <dbReference type="PROSITE" id="PS50089"/>
    </source>
</evidence>
<organism evidence="11">
    <name type="scientific">Oryza punctata</name>
    <name type="common">Red rice</name>
    <dbReference type="NCBI Taxonomy" id="4537"/>
    <lineage>
        <taxon>Eukaryota</taxon>
        <taxon>Viridiplantae</taxon>
        <taxon>Streptophyta</taxon>
        <taxon>Embryophyta</taxon>
        <taxon>Tracheophyta</taxon>
        <taxon>Spermatophyta</taxon>
        <taxon>Magnoliopsida</taxon>
        <taxon>Liliopsida</taxon>
        <taxon>Poales</taxon>
        <taxon>Poaceae</taxon>
        <taxon>BOP clade</taxon>
        <taxon>Oryzoideae</taxon>
        <taxon>Oryzeae</taxon>
        <taxon>Oryzinae</taxon>
        <taxon>Oryza</taxon>
    </lineage>
</organism>
<dbReference type="GO" id="GO:0008270">
    <property type="term" value="F:zinc ion binding"/>
    <property type="evidence" value="ECO:0007669"/>
    <property type="project" value="UniProtKB-KW"/>
</dbReference>
<proteinExistence type="inferred from homology"/>
<dbReference type="AlphaFoldDB" id="A0A0E0MAD7"/>
<evidence type="ECO:0000256" key="5">
    <source>
        <dbReference type="ARBA" id="ARBA00022833"/>
    </source>
</evidence>
<evidence type="ECO:0000313" key="11">
    <source>
        <dbReference type="EnsemblPlants" id="OPUNC10G15900.1"/>
    </source>
</evidence>
<dbReference type="InterPro" id="IPR013083">
    <property type="entry name" value="Znf_RING/FYVE/PHD"/>
</dbReference>
<reference evidence="11" key="1">
    <citation type="submission" date="2015-04" db="UniProtKB">
        <authorList>
            <consortium name="EnsemblPlants"/>
        </authorList>
    </citation>
    <scope>IDENTIFICATION</scope>
</reference>
<evidence type="ECO:0000313" key="12">
    <source>
        <dbReference type="Proteomes" id="UP000026962"/>
    </source>
</evidence>
<dbReference type="GO" id="GO:0061630">
    <property type="term" value="F:ubiquitin protein ligase activity"/>
    <property type="evidence" value="ECO:0007669"/>
    <property type="project" value="UniProtKB-EC"/>
</dbReference>
<keyword evidence="9" id="KW-0812">Transmembrane</keyword>
<feature type="domain" description="RING-type" evidence="10">
    <location>
        <begin position="118"/>
        <end position="160"/>
    </location>
</feature>
<dbReference type="STRING" id="4537.A0A0E0MAD7"/>
<accession>A0A0E0MAD7</accession>
<comment type="similarity">
    <text evidence="6">Belongs to the RING-type zinc finger family. ATL subfamily.</text>
</comment>
<dbReference type="SMART" id="SM00184">
    <property type="entry name" value="RING"/>
    <property type="match status" value="1"/>
</dbReference>
<keyword evidence="4 7" id="KW-0863">Zinc-finger</keyword>
<dbReference type="PROSITE" id="PS50089">
    <property type="entry name" value="ZF_RING_2"/>
    <property type="match status" value="1"/>
</dbReference>
<sequence>MATAPHARRLAAADGPLATPAVGPASGGRPQFNLSSGAATAVVFVSIVLCFILLCTYCRCARQRAIAGARSRVMREIRERVPGVLLLRPTAGAALPVLPYSATAAAAGAKKGPLVEDCPVCLEAFADDDGVKVVPACGHVFHAACIDQWLAVRNSCPVCRCAVVCYYADRARDTAVVVDDDEDDQEVVLERVVAMIEAIREEQREEEAAARRAPASGGGGLMTS</sequence>
<dbReference type="InterPro" id="IPR053238">
    <property type="entry name" value="RING-H2_zinc_finger"/>
</dbReference>
<keyword evidence="9" id="KW-0472">Membrane</keyword>
<evidence type="ECO:0000256" key="7">
    <source>
        <dbReference type="PROSITE-ProRule" id="PRU00175"/>
    </source>
</evidence>
<keyword evidence="9" id="KW-1133">Transmembrane helix</keyword>
<dbReference type="EnsemblPlants" id="OPUNC10G15900.1">
    <property type="protein sequence ID" value="OPUNC10G15900.1"/>
    <property type="gene ID" value="OPUNC10G15900"/>
</dbReference>
<dbReference type="SUPFAM" id="SSF57850">
    <property type="entry name" value="RING/U-box"/>
    <property type="match status" value="1"/>
</dbReference>
<evidence type="ECO:0000256" key="9">
    <source>
        <dbReference type="SAM" id="Phobius"/>
    </source>
</evidence>
<dbReference type="FunFam" id="3.30.40.10:FF:000755">
    <property type="entry name" value="RING-H2 finger protein ATL57"/>
    <property type="match status" value="1"/>
</dbReference>
<dbReference type="Gene3D" id="3.30.40.10">
    <property type="entry name" value="Zinc/RING finger domain, C3HC4 (zinc finger)"/>
    <property type="match status" value="1"/>
</dbReference>
<reference evidence="11" key="2">
    <citation type="submission" date="2018-05" db="EMBL/GenBank/DDBJ databases">
        <title>OpunRS2 (Oryza punctata Reference Sequence Version 2).</title>
        <authorList>
            <person name="Zhang J."/>
            <person name="Kudrna D."/>
            <person name="Lee S."/>
            <person name="Talag J."/>
            <person name="Welchert J."/>
            <person name="Wing R.A."/>
        </authorList>
    </citation>
    <scope>NUCLEOTIDE SEQUENCE [LARGE SCALE GENOMIC DNA]</scope>
</reference>